<dbReference type="GO" id="GO:0005524">
    <property type="term" value="F:ATP binding"/>
    <property type="evidence" value="ECO:0007669"/>
    <property type="project" value="UniProtKB-KW"/>
</dbReference>
<evidence type="ECO:0000256" key="4">
    <source>
        <dbReference type="ARBA" id="ARBA00022741"/>
    </source>
</evidence>
<dbReference type="InterPro" id="IPR023168">
    <property type="entry name" value="GatB_Yqey_C_2"/>
</dbReference>
<dbReference type="InterPro" id="IPR018027">
    <property type="entry name" value="Asn/Gln_amidotransferase"/>
</dbReference>
<dbReference type="NCBIfam" id="TIGR00133">
    <property type="entry name" value="gatB"/>
    <property type="match status" value="1"/>
</dbReference>
<dbReference type="Pfam" id="PF02934">
    <property type="entry name" value="GatB_N"/>
    <property type="match status" value="1"/>
</dbReference>
<dbReference type="Pfam" id="PF02637">
    <property type="entry name" value="GatB_Yqey"/>
    <property type="match status" value="1"/>
</dbReference>
<dbReference type="PROSITE" id="PS01234">
    <property type="entry name" value="GATB"/>
    <property type="match status" value="1"/>
</dbReference>
<evidence type="ECO:0000256" key="7">
    <source>
        <dbReference type="ARBA" id="ARBA00024799"/>
    </source>
</evidence>
<accession>Q1J1B7</accession>
<dbReference type="EMBL" id="CP000359">
    <property type="protein sequence ID" value="ABF44717.1"/>
    <property type="molecule type" value="Genomic_DNA"/>
</dbReference>
<keyword evidence="5 10" id="KW-0067">ATP-binding</keyword>
<reference evidence="12" key="1">
    <citation type="submission" date="2006-04" db="EMBL/GenBank/DDBJ databases">
        <title>Complete sequence of chromosome of Deinococcus geothermalis DSM 11300.</title>
        <authorList>
            <consortium name="US DOE Joint Genome Institute"/>
            <person name="Copeland A."/>
            <person name="Lucas S."/>
            <person name="Lapidus A."/>
            <person name="Barry K."/>
            <person name="Detter J.C."/>
            <person name="Glavina del Rio T."/>
            <person name="Hammon N."/>
            <person name="Israni S."/>
            <person name="Dalin E."/>
            <person name="Tice H."/>
            <person name="Pitluck S."/>
            <person name="Brettin T."/>
            <person name="Bruce D."/>
            <person name="Han C."/>
            <person name="Tapia R."/>
            <person name="Saunders E."/>
            <person name="Gilna P."/>
            <person name="Schmutz J."/>
            <person name="Larimer F."/>
            <person name="Land M."/>
            <person name="Hauser L."/>
            <person name="Kyrpides N."/>
            <person name="Kim E."/>
            <person name="Daly M.J."/>
            <person name="Fredrickson J.K."/>
            <person name="Makarova K.S."/>
            <person name="Gaidamakova E.K."/>
            <person name="Zhai M."/>
            <person name="Richardson P."/>
        </authorList>
    </citation>
    <scope>NUCLEOTIDE SEQUENCE</scope>
    <source>
        <strain evidence="12">DSM 11300</strain>
    </source>
</reference>
<dbReference type="FunFam" id="1.10.10.410:FF:000001">
    <property type="entry name" value="Aspartyl/glutamyl-tRNA(Asn/Gln) amidotransferase subunit B"/>
    <property type="match status" value="1"/>
</dbReference>
<dbReference type="InterPro" id="IPR017959">
    <property type="entry name" value="Asn/Gln-tRNA_amidoTrfase_suB/E"/>
</dbReference>
<dbReference type="KEGG" id="dge:Dgeo_0414"/>
<evidence type="ECO:0000259" key="11">
    <source>
        <dbReference type="SMART" id="SM00845"/>
    </source>
</evidence>
<dbReference type="NCBIfam" id="NF004012">
    <property type="entry name" value="PRK05477.1-2"/>
    <property type="match status" value="1"/>
</dbReference>
<evidence type="ECO:0000256" key="10">
    <source>
        <dbReference type="HAMAP-Rule" id="MF_00121"/>
    </source>
</evidence>
<gene>
    <name evidence="10" type="primary">gatB</name>
    <name evidence="12" type="ordered locus">Dgeo_0414</name>
</gene>
<evidence type="ECO:0000313" key="12">
    <source>
        <dbReference type="EMBL" id="ABF44717.1"/>
    </source>
</evidence>
<evidence type="ECO:0000256" key="6">
    <source>
        <dbReference type="ARBA" id="ARBA00022917"/>
    </source>
</evidence>
<protein>
    <recommendedName>
        <fullName evidence="10">Aspartyl/glutamyl-tRNA(Asn/Gln) amidotransferase subunit B</fullName>
        <shortName evidence="10">Asp/Glu-ADT subunit B</shortName>
        <ecNumber evidence="10">6.3.5.-</ecNumber>
    </recommendedName>
</protein>
<keyword evidence="4 10" id="KW-0547">Nucleotide-binding</keyword>
<dbReference type="PANTHER" id="PTHR11659:SF0">
    <property type="entry name" value="GLUTAMYL-TRNA(GLN) AMIDOTRANSFERASE SUBUNIT B, MITOCHONDRIAL"/>
    <property type="match status" value="1"/>
</dbReference>
<comment type="similarity">
    <text evidence="1 10">Belongs to the GatB/GatE family. GatB subfamily.</text>
</comment>
<comment type="subunit">
    <text evidence="2 10">Heterotrimer of A, B and C subunits.</text>
</comment>
<evidence type="ECO:0000256" key="3">
    <source>
        <dbReference type="ARBA" id="ARBA00022598"/>
    </source>
</evidence>
<dbReference type="GO" id="GO:0050566">
    <property type="term" value="F:asparaginyl-tRNA synthase (glutamine-hydrolyzing) activity"/>
    <property type="evidence" value="ECO:0007669"/>
    <property type="project" value="RHEA"/>
</dbReference>
<dbReference type="GO" id="GO:0050567">
    <property type="term" value="F:glutaminyl-tRNA synthase (glutamine-hydrolyzing) activity"/>
    <property type="evidence" value="ECO:0007669"/>
    <property type="project" value="UniProtKB-UniRule"/>
</dbReference>
<organism evidence="12 13">
    <name type="scientific">Deinococcus geothermalis (strain DSM 11300 / CIP 105573 / AG-3a)</name>
    <dbReference type="NCBI Taxonomy" id="319795"/>
    <lineage>
        <taxon>Bacteria</taxon>
        <taxon>Thermotogati</taxon>
        <taxon>Deinococcota</taxon>
        <taxon>Deinococci</taxon>
        <taxon>Deinococcales</taxon>
        <taxon>Deinococcaceae</taxon>
        <taxon>Deinococcus</taxon>
    </lineage>
</organism>
<evidence type="ECO:0000256" key="5">
    <source>
        <dbReference type="ARBA" id="ARBA00022840"/>
    </source>
</evidence>
<comment type="function">
    <text evidence="7 10">Allows the formation of correctly charged Asn-tRNA(Asn) or Gln-tRNA(Gln) through the transamidation of misacylated Asp-tRNA(Asn) or Glu-tRNA(Gln) in organisms which lack either or both of asparaginyl-tRNA or glutaminyl-tRNA synthetases. The reaction takes place in the presence of glutamine and ATP through an activated phospho-Asp-tRNA(Asn) or phospho-Glu-tRNA(Gln).</text>
</comment>
<dbReference type="InterPro" id="IPR003789">
    <property type="entry name" value="Asn/Gln_tRNA_amidoTrase-B-like"/>
</dbReference>
<dbReference type="HAMAP" id="MF_00121">
    <property type="entry name" value="GatB"/>
    <property type="match status" value="1"/>
</dbReference>
<dbReference type="InterPro" id="IPR014746">
    <property type="entry name" value="Gln_synth/guanido_kin_cat_dom"/>
</dbReference>
<dbReference type="InterPro" id="IPR004413">
    <property type="entry name" value="GatB"/>
</dbReference>
<dbReference type="STRING" id="319795.Dgeo_0414"/>
<dbReference type="Proteomes" id="UP000002431">
    <property type="component" value="Chromosome"/>
</dbReference>
<proteinExistence type="inferred from homology"/>
<evidence type="ECO:0000256" key="9">
    <source>
        <dbReference type="ARBA" id="ARBA00047913"/>
    </source>
</evidence>
<dbReference type="SUPFAM" id="SSF89095">
    <property type="entry name" value="GatB/YqeY motif"/>
    <property type="match status" value="1"/>
</dbReference>
<keyword evidence="6 10" id="KW-0648">Protein biosynthesis</keyword>
<dbReference type="EC" id="6.3.5.-" evidence="10"/>
<dbReference type="HOGENOM" id="CLU_019240_0_0_0"/>
<dbReference type="SMART" id="SM00845">
    <property type="entry name" value="GatB_Yqey"/>
    <property type="match status" value="1"/>
</dbReference>
<keyword evidence="13" id="KW-1185">Reference proteome</keyword>
<dbReference type="SUPFAM" id="SSF55931">
    <property type="entry name" value="Glutamine synthetase/guanido kinase"/>
    <property type="match status" value="1"/>
</dbReference>
<evidence type="ECO:0000256" key="2">
    <source>
        <dbReference type="ARBA" id="ARBA00011123"/>
    </source>
</evidence>
<dbReference type="Gene3D" id="1.10.10.410">
    <property type="match status" value="1"/>
</dbReference>
<dbReference type="eggNOG" id="COG0064">
    <property type="taxonomic scope" value="Bacteria"/>
</dbReference>
<dbReference type="GO" id="GO:0070681">
    <property type="term" value="P:glutaminyl-tRNAGln biosynthesis via transamidation"/>
    <property type="evidence" value="ECO:0007669"/>
    <property type="project" value="TreeGrafter"/>
</dbReference>
<dbReference type="InterPro" id="IPR006075">
    <property type="entry name" value="Asn/Gln-tRNA_Trfase_suB/E_cat"/>
</dbReference>
<evidence type="ECO:0000256" key="8">
    <source>
        <dbReference type="ARBA" id="ARBA00047380"/>
    </source>
</evidence>
<evidence type="ECO:0000313" key="13">
    <source>
        <dbReference type="Proteomes" id="UP000002431"/>
    </source>
</evidence>
<evidence type="ECO:0000256" key="1">
    <source>
        <dbReference type="ARBA" id="ARBA00005306"/>
    </source>
</evidence>
<dbReference type="AlphaFoldDB" id="Q1J1B7"/>
<comment type="catalytic activity">
    <reaction evidence="9 10">
        <text>L-glutamyl-tRNA(Gln) + L-glutamine + ATP + H2O = L-glutaminyl-tRNA(Gln) + L-glutamate + ADP + phosphate + H(+)</text>
        <dbReference type="Rhea" id="RHEA:17521"/>
        <dbReference type="Rhea" id="RHEA-COMP:9681"/>
        <dbReference type="Rhea" id="RHEA-COMP:9684"/>
        <dbReference type="ChEBI" id="CHEBI:15377"/>
        <dbReference type="ChEBI" id="CHEBI:15378"/>
        <dbReference type="ChEBI" id="CHEBI:29985"/>
        <dbReference type="ChEBI" id="CHEBI:30616"/>
        <dbReference type="ChEBI" id="CHEBI:43474"/>
        <dbReference type="ChEBI" id="CHEBI:58359"/>
        <dbReference type="ChEBI" id="CHEBI:78520"/>
        <dbReference type="ChEBI" id="CHEBI:78521"/>
        <dbReference type="ChEBI" id="CHEBI:456216"/>
    </reaction>
</comment>
<keyword evidence="3 10" id="KW-0436">Ligase</keyword>
<dbReference type="InterPro" id="IPR017958">
    <property type="entry name" value="Gln-tRNA_amidoTrfase_suB_CS"/>
</dbReference>
<dbReference type="GO" id="GO:0006412">
    <property type="term" value="P:translation"/>
    <property type="evidence" value="ECO:0007669"/>
    <property type="project" value="UniProtKB-UniRule"/>
</dbReference>
<comment type="catalytic activity">
    <reaction evidence="8 10">
        <text>L-aspartyl-tRNA(Asn) + L-glutamine + ATP + H2O = L-asparaginyl-tRNA(Asn) + L-glutamate + ADP + phosphate + 2 H(+)</text>
        <dbReference type="Rhea" id="RHEA:14513"/>
        <dbReference type="Rhea" id="RHEA-COMP:9674"/>
        <dbReference type="Rhea" id="RHEA-COMP:9677"/>
        <dbReference type="ChEBI" id="CHEBI:15377"/>
        <dbReference type="ChEBI" id="CHEBI:15378"/>
        <dbReference type="ChEBI" id="CHEBI:29985"/>
        <dbReference type="ChEBI" id="CHEBI:30616"/>
        <dbReference type="ChEBI" id="CHEBI:43474"/>
        <dbReference type="ChEBI" id="CHEBI:58359"/>
        <dbReference type="ChEBI" id="CHEBI:78515"/>
        <dbReference type="ChEBI" id="CHEBI:78516"/>
        <dbReference type="ChEBI" id="CHEBI:456216"/>
    </reaction>
</comment>
<dbReference type="NCBIfam" id="NF004014">
    <property type="entry name" value="PRK05477.1-4"/>
    <property type="match status" value="1"/>
</dbReference>
<sequence length="570" mass="61472">MTVPVGVQVVALNRAADPSLQFAHVACLRLSPSQGSHPVLVQQGVWASLEGKARAVVPKLAEGFAGEPGKSCFAAPSTLPLSPCGGLAPCARLSAILPPMYRAVIGLEVHLQLRTRSKLFSACPADYHGAEPNTYTDPLTLGLPGTLPTLNREAVDLALMFGLALNCDVSGFTQFHRKNYFYPDAPKNFQLSQYDRPIARNGYLDVEGGRIRIKRAHLEDDAGKLIHPAYAPYSLLDLNRAGSPLIEMVTEADITSPEQARAFLEAVQAIAQSLGVSDATPEEGKMRCDVNLSVHRPGQPWGTKVEVKNLNSFRSVARAIEYETARQTRVLDAGGVITQDTLGWDEGGQKTFVMRTKEGEADYRYFPEPDLPPLEITPDWIARVRARMPELPAQKRARYVAAGVRDGDAQTLSLNVSLSRFYDEALSTQPAPDAQKLANWLLTDVAGLLAAREIGIAQSDLKPAHLAALVRLIDAGTISGRVAKDLLPDVMEGQDPEMLVRERGLTVVTDTAAIDAAIDAAMQADPATVEKVRAGNAKAMNALFGPVMKATGGKAKPEVVRERLQAKLGL</sequence>
<dbReference type="PANTHER" id="PTHR11659">
    <property type="entry name" value="GLUTAMYL-TRNA GLN AMIDOTRANSFERASE SUBUNIT B MITOCHONDRIAL AND PROKARYOTIC PET112-RELATED"/>
    <property type="match status" value="1"/>
</dbReference>
<name>Q1J1B7_DEIGD</name>
<feature type="domain" description="Asn/Gln amidotransferase" evidence="11">
    <location>
        <begin position="420"/>
        <end position="568"/>
    </location>
</feature>